<proteinExistence type="predicted"/>
<accession>A0A0D0BWV6</accession>
<gene>
    <name evidence="7" type="ORF">GYMLUDRAFT_65460</name>
</gene>
<dbReference type="GO" id="GO:0008270">
    <property type="term" value="F:zinc ion binding"/>
    <property type="evidence" value="ECO:0007669"/>
    <property type="project" value="UniProtKB-KW"/>
</dbReference>
<evidence type="ECO:0000256" key="2">
    <source>
        <dbReference type="ARBA" id="ARBA00022723"/>
    </source>
</evidence>
<organism evidence="7 8">
    <name type="scientific">Collybiopsis luxurians FD-317 M1</name>
    <dbReference type="NCBI Taxonomy" id="944289"/>
    <lineage>
        <taxon>Eukaryota</taxon>
        <taxon>Fungi</taxon>
        <taxon>Dikarya</taxon>
        <taxon>Basidiomycota</taxon>
        <taxon>Agaricomycotina</taxon>
        <taxon>Agaricomycetes</taxon>
        <taxon>Agaricomycetidae</taxon>
        <taxon>Agaricales</taxon>
        <taxon>Marasmiineae</taxon>
        <taxon>Omphalotaceae</taxon>
        <taxon>Collybiopsis</taxon>
        <taxon>Collybiopsis luxurians</taxon>
    </lineage>
</organism>
<evidence type="ECO:0008006" key="9">
    <source>
        <dbReference type="Google" id="ProtNLM"/>
    </source>
</evidence>
<dbReference type="PANTHER" id="PTHR46481">
    <property type="entry name" value="ZINC FINGER BED DOMAIN-CONTAINING PROTEIN 4"/>
    <property type="match status" value="1"/>
</dbReference>
<evidence type="ECO:0000256" key="6">
    <source>
        <dbReference type="SAM" id="MobiDB-lite"/>
    </source>
</evidence>
<dbReference type="EMBL" id="KN834944">
    <property type="protein sequence ID" value="KIK49987.1"/>
    <property type="molecule type" value="Genomic_DNA"/>
</dbReference>
<dbReference type="AlphaFoldDB" id="A0A0D0BWV6"/>
<dbReference type="InterPro" id="IPR052035">
    <property type="entry name" value="ZnF_BED_domain_contain"/>
</dbReference>
<feature type="region of interest" description="Disordered" evidence="6">
    <location>
        <begin position="78"/>
        <end position="105"/>
    </location>
</feature>
<dbReference type="Proteomes" id="UP000053593">
    <property type="component" value="Unassembled WGS sequence"/>
</dbReference>
<keyword evidence="8" id="KW-1185">Reference proteome</keyword>
<dbReference type="OrthoDB" id="3049142at2759"/>
<dbReference type="GO" id="GO:0005634">
    <property type="term" value="C:nucleus"/>
    <property type="evidence" value="ECO:0007669"/>
    <property type="project" value="UniProtKB-SubCell"/>
</dbReference>
<dbReference type="HOGENOM" id="CLU_799389_0_0_1"/>
<evidence type="ECO:0000313" key="8">
    <source>
        <dbReference type="Proteomes" id="UP000053593"/>
    </source>
</evidence>
<dbReference type="PANTHER" id="PTHR46481:SF10">
    <property type="entry name" value="ZINC FINGER BED DOMAIN-CONTAINING PROTEIN 39"/>
    <property type="match status" value="1"/>
</dbReference>
<evidence type="ECO:0000256" key="5">
    <source>
        <dbReference type="ARBA" id="ARBA00023242"/>
    </source>
</evidence>
<comment type="subcellular location">
    <subcellularLocation>
        <location evidence="1">Nucleus</location>
    </subcellularLocation>
</comment>
<evidence type="ECO:0000256" key="3">
    <source>
        <dbReference type="ARBA" id="ARBA00022771"/>
    </source>
</evidence>
<reference evidence="7 8" key="1">
    <citation type="submission" date="2014-04" db="EMBL/GenBank/DDBJ databases">
        <title>Evolutionary Origins and Diversification of the Mycorrhizal Mutualists.</title>
        <authorList>
            <consortium name="DOE Joint Genome Institute"/>
            <consortium name="Mycorrhizal Genomics Consortium"/>
            <person name="Kohler A."/>
            <person name="Kuo A."/>
            <person name="Nagy L.G."/>
            <person name="Floudas D."/>
            <person name="Copeland A."/>
            <person name="Barry K.W."/>
            <person name="Cichocki N."/>
            <person name="Veneault-Fourrey C."/>
            <person name="LaButti K."/>
            <person name="Lindquist E.A."/>
            <person name="Lipzen A."/>
            <person name="Lundell T."/>
            <person name="Morin E."/>
            <person name="Murat C."/>
            <person name="Riley R."/>
            <person name="Ohm R."/>
            <person name="Sun H."/>
            <person name="Tunlid A."/>
            <person name="Henrissat B."/>
            <person name="Grigoriev I.V."/>
            <person name="Hibbett D.S."/>
            <person name="Martin F."/>
        </authorList>
    </citation>
    <scope>NUCLEOTIDE SEQUENCE [LARGE SCALE GENOMIC DNA]</scope>
    <source>
        <strain evidence="7 8">FD-317 M1</strain>
    </source>
</reference>
<keyword evidence="3" id="KW-0863">Zinc-finger</keyword>
<evidence type="ECO:0000256" key="1">
    <source>
        <dbReference type="ARBA" id="ARBA00004123"/>
    </source>
</evidence>
<feature type="compositionally biased region" description="Low complexity" evidence="6">
    <location>
        <begin position="85"/>
        <end position="97"/>
    </location>
</feature>
<evidence type="ECO:0000256" key="4">
    <source>
        <dbReference type="ARBA" id="ARBA00022833"/>
    </source>
</evidence>
<keyword evidence="5" id="KW-0539">Nucleus</keyword>
<name>A0A0D0BWV6_9AGAR</name>
<keyword evidence="4" id="KW-0862">Zinc</keyword>
<sequence length="347" mass="38214">MVGKQLDIFFQTHFTQLEALNNKSKCSSFKCNYCGDQPDSWGQSIEHCENQLANHIVSTTECPNAPPAVHSAAHLLMKGKKPEASESSESVDTSSASQHPLPAKKHKIQSNLDSLVDCPMTEVQQNVTNRKLFKLIIHANLPFSVVDNIFLHDFTDELQPSFNVASCFTMTQTFLDSENSCVHLEMVDELASMQCTATILVDGWEDIMHHSVYGVAAAHVGKPSIILGLHNLTGHRGKAQKILNVTESCMANMGIVDASCALATVTDNSNVMKRFQTDFEKLHPWVIVSLDLSLFPPLSQYNCCGSHFWGGILKEAAKITGVLHSFKLNCGSQWYAVILLALSVEAH</sequence>
<protein>
    <recommendedName>
        <fullName evidence="9">DUF659 domain-containing protein</fullName>
    </recommendedName>
</protein>
<evidence type="ECO:0000313" key="7">
    <source>
        <dbReference type="EMBL" id="KIK49987.1"/>
    </source>
</evidence>
<keyword evidence="2" id="KW-0479">Metal-binding</keyword>